<dbReference type="Gene3D" id="3.40.50.720">
    <property type="entry name" value="NAD(P)-binding Rossmann-like Domain"/>
    <property type="match status" value="1"/>
</dbReference>
<feature type="compositionally biased region" description="Low complexity" evidence="1">
    <location>
        <begin position="15"/>
        <end position="39"/>
    </location>
</feature>
<dbReference type="RefSeq" id="WP_106122650.1">
    <property type="nucleotide sequence ID" value="NZ_PVTY01000006.1"/>
</dbReference>
<dbReference type="EMBL" id="PVTY01000006">
    <property type="protein sequence ID" value="PRZ16798.1"/>
    <property type="molecule type" value="Genomic_DNA"/>
</dbReference>
<accession>A0A2T0YND6</accession>
<dbReference type="Proteomes" id="UP000238217">
    <property type="component" value="Unassembled WGS sequence"/>
</dbReference>
<dbReference type="NCBIfam" id="NF006159">
    <property type="entry name" value="PRK08303.1"/>
    <property type="match status" value="1"/>
</dbReference>
<dbReference type="PRINTS" id="PR00081">
    <property type="entry name" value="GDHRDH"/>
</dbReference>
<comment type="caution">
    <text evidence="2">The sequence shown here is derived from an EMBL/GenBank/DDBJ whole genome shotgun (WGS) entry which is preliminary data.</text>
</comment>
<gene>
    <name evidence="2" type="ORF">BCL67_106118</name>
</gene>
<evidence type="ECO:0000313" key="2">
    <source>
        <dbReference type="EMBL" id="PRZ16798.1"/>
    </source>
</evidence>
<dbReference type="SUPFAM" id="SSF51735">
    <property type="entry name" value="NAD(P)-binding Rossmann-fold domains"/>
    <property type="match status" value="1"/>
</dbReference>
<dbReference type="OrthoDB" id="63584at2"/>
<proteinExistence type="predicted"/>
<dbReference type="InterPro" id="IPR036291">
    <property type="entry name" value="NAD(P)-bd_dom_sf"/>
</dbReference>
<reference evidence="2 3" key="1">
    <citation type="submission" date="2018-03" db="EMBL/GenBank/DDBJ databases">
        <title>Comparative analysis of microorganisms from saline springs in Andes Mountain Range, Colombia.</title>
        <authorList>
            <person name="Rubin E."/>
        </authorList>
    </citation>
    <scope>NUCLEOTIDE SEQUENCE [LARGE SCALE GENOMIC DNA]</scope>
    <source>
        <strain evidence="2 3">CG 35</strain>
    </source>
</reference>
<dbReference type="Pfam" id="PF00106">
    <property type="entry name" value="adh_short"/>
    <property type="match status" value="1"/>
</dbReference>
<dbReference type="AlphaFoldDB" id="A0A2T0YND6"/>
<dbReference type="PANTHER" id="PTHR44147:SF2">
    <property type="entry name" value="DEHYDROGENASE_REDUCTASE SDR FAMILY MEMBER 1"/>
    <property type="match status" value="1"/>
</dbReference>
<keyword evidence="3" id="KW-1185">Reference proteome</keyword>
<dbReference type="InterPro" id="IPR002347">
    <property type="entry name" value="SDR_fam"/>
</dbReference>
<dbReference type="PANTHER" id="PTHR44147">
    <property type="entry name" value="DEHYDROGENASE/REDUCTASE SDR FAMILY MEMBER 1"/>
    <property type="match status" value="1"/>
</dbReference>
<protein>
    <submittedName>
        <fullName evidence="2">NAD(P)-dependent dehydrogenase (Short-subunit alcohol dehydrogenase family)</fullName>
    </submittedName>
</protein>
<name>A0A2T0YND6_9MICC</name>
<feature type="region of interest" description="Disordered" evidence="1">
    <location>
        <begin position="1"/>
        <end position="53"/>
    </location>
</feature>
<evidence type="ECO:0000313" key="3">
    <source>
        <dbReference type="Proteomes" id="UP000238217"/>
    </source>
</evidence>
<organism evidence="2 3">
    <name type="scientific">Nesterenkonia sandarakina</name>
    <dbReference type="NCBI Taxonomy" id="272918"/>
    <lineage>
        <taxon>Bacteria</taxon>
        <taxon>Bacillati</taxon>
        <taxon>Actinomycetota</taxon>
        <taxon>Actinomycetes</taxon>
        <taxon>Micrococcales</taxon>
        <taxon>Micrococcaceae</taxon>
        <taxon>Nesterenkonia</taxon>
    </lineage>
</organism>
<evidence type="ECO:0000256" key="1">
    <source>
        <dbReference type="SAM" id="MobiDB-lite"/>
    </source>
</evidence>
<sequence>MSAHATPATPPATPSSPSSPASPSSPSSPSSPAEPTAEADAADRRGPLSQPDLSGRVALVTGATRGAGRAIARELAAAGAVVYCTGRSTATSPSDYGRSETVEQTARLIQDAGGTAHPVIVDHLEIAQVRALIGRIDAEQGRLDILINDIGGEAYVEFGKTLWDYDLSAGKKLFDTGFTTHLNTSHAALPLLIRRPGGLVVEVTDGTRSYNAAHFRESVFHDLTKTAVDRLAFAQGHELAPHGGTAVSVSPGWLRSEMMLDGFGVTEQTWRTAAEANRGRSGVVPPYEFVISETPAMLARGVAALAADPERSRWNTASTSSFELAQHYDLTDVDGSRPDAWSFILELETTDAATLEAAGYR</sequence>